<name>A0ACA9K6F7_9GLOM</name>
<comment type="caution">
    <text evidence="1">The sequence shown here is derived from an EMBL/GenBank/DDBJ whole genome shotgun (WGS) entry which is preliminary data.</text>
</comment>
<protein>
    <submittedName>
        <fullName evidence="1">9928_t:CDS:1</fullName>
    </submittedName>
</protein>
<dbReference type="Proteomes" id="UP000789860">
    <property type="component" value="Unassembled WGS sequence"/>
</dbReference>
<evidence type="ECO:0000313" key="2">
    <source>
        <dbReference type="Proteomes" id="UP000789860"/>
    </source>
</evidence>
<gene>
    <name evidence="1" type="ORF">SCALOS_LOCUS1366</name>
</gene>
<accession>A0ACA9K6F7</accession>
<organism evidence="1 2">
    <name type="scientific">Scutellospora calospora</name>
    <dbReference type="NCBI Taxonomy" id="85575"/>
    <lineage>
        <taxon>Eukaryota</taxon>
        <taxon>Fungi</taxon>
        <taxon>Fungi incertae sedis</taxon>
        <taxon>Mucoromycota</taxon>
        <taxon>Glomeromycotina</taxon>
        <taxon>Glomeromycetes</taxon>
        <taxon>Diversisporales</taxon>
        <taxon>Gigasporaceae</taxon>
        <taxon>Scutellospora</taxon>
    </lineage>
</organism>
<reference evidence="1" key="1">
    <citation type="submission" date="2021-06" db="EMBL/GenBank/DDBJ databases">
        <authorList>
            <person name="Kallberg Y."/>
            <person name="Tangrot J."/>
            <person name="Rosling A."/>
        </authorList>
    </citation>
    <scope>NUCLEOTIDE SEQUENCE</scope>
    <source>
        <strain evidence="1">AU212A</strain>
    </source>
</reference>
<evidence type="ECO:0000313" key="1">
    <source>
        <dbReference type="EMBL" id="CAG8455121.1"/>
    </source>
</evidence>
<sequence>MSLDGDVGPKFSINVSEQKITCVSPYILDVLYKTVYSAPWSLERLVKEILEKLKHFDKVSKARAEGEAALTETALRWKHTILQLLCHRFHRFLKYSAKAPDLLHYIKYSVSYLENRQTYRDVELFALHIMMMQTDCKFIRSLSGPTREKQILFAESELLARYIMYTMARLIKLRGVDDIPDIMNIILEIYPHPIQWSNTTLSFFPEPLNK</sequence>
<keyword evidence="2" id="KW-1185">Reference proteome</keyword>
<proteinExistence type="predicted"/>
<dbReference type="EMBL" id="CAJVPM010000927">
    <property type="protein sequence ID" value="CAG8455121.1"/>
    <property type="molecule type" value="Genomic_DNA"/>
</dbReference>